<evidence type="ECO:0000256" key="3">
    <source>
        <dbReference type="ARBA" id="ARBA00023163"/>
    </source>
</evidence>
<protein>
    <submittedName>
        <fullName evidence="6">TetR/AcrR family transcriptional regulator</fullName>
    </submittedName>
</protein>
<name>A0ABT0XP43_9BACI</name>
<dbReference type="EMBL" id="JAMQJY010000005">
    <property type="protein sequence ID" value="MCM2677631.1"/>
    <property type="molecule type" value="Genomic_DNA"/>
</dbReference>
<keyword evidence="7" id="KW-1185">Reference proteome</keyword>
<dbReference type="InterPro" id="IPR009057">
    <property type="entry name" value="Homeodomain-like_sf"/>
</dbReference>
<keyword evidence="3" id="KW-0804">Transcription</keyword>
<feature type="DNA-binding region" description="H-T-H motif" evidence="4">
    <location>
        <begin position="29"/>
        <end position="48"/>
    </location>
</feature>
<proteinExistence type="predicted"/>
<evidence type="ECO:0000256" key="4">
    <source>
        <dbReference type="PROSITE-ProRule" id="PRU00335"/>
    </source>
</evidence>
<dbReference type="InterPro" id="IPR011075">
    <property type="entry name" value="TetR_C"/>
</dbReference>
<accession>A0ABT0XP43</accession>
<dbReference type="SUPFAM" id="SSF48498">
    <property type="entry name" value="Tetracyclin repressor-like, C-terminal domain"/>
    <property type="match status" value="1"/>
</dbReference>
<feature type="domain" description="HTH tetR-type" evidence="5">
    <location>
        <begin position="6"/>
        <end position="66"/>
    </location>
</feature>
<dbReference type="Gene3D" id="1.10.10.60">
    <property type="entry name" value="Homeodomain-like"/>
    <property type="match status" value="1"/>
</dbReference>
<sequence length="191" mass="22188">MARNKEFDEQEVLNKAMEVFWKQGYEKTSLQDLVDHMDIHRRSIYDTFGDKRALFMKALMHYEETITTRIQKKIESTIMVKQAIRDVFEVVIHSDDQYPKGCLTVNAAVELSLLDQEVSKRVTEMFEKTEILFYDLLIYGQETGEISKSLDAKGLSHFIHNSLVGLRVLAKTMEDQKKMESIVDLTLSTLE</sequence>
<dbReference type="Pfam" id="PF00440">
    <property type="entry name" value="TetR_N"/>
    <property type="match status" value="1"/>
</dbReference>
<organism evidence="6 7">
    <name type="scientific">Alkalicoccobacillus plakortidis</name>
    <dbReference type="NCBI Taxonomy" id="444060"/>
    <lineage>
        <taxon>Bacteria</taxon>
        <taxon>Bacillati</taxon>
        <taxon>Bacillota</taxon>
        <taxon>Bacilli</taxon>
        <taxon>Bacillales</taxon>
        <taxon>Bacillaceae</taxon>
        <taxon>Alkalicoccobacillus</taxon>
    </lineage>
</organism>
<gene>
    <name evidence="6" type="ORF">NDM98_20740</name>
</gene>
<dbReference type="RefSeq" id="WP_251611441.1">
    <property type="nucleotide sequence ID" value="NZ_JAMQJY010000005.1"/>
</dbReference>
<evidence type="ECO:0000313" key="6">
    <source>
        <dbReference type="EMBL" id="MCM2677631.1"/>
    </source>
</evidence>
<keyword evidence="2 4" id="KW-0238">DNA-binding</keyword>
<dbReference type="Gene3D" id="1.10.357.10">
    <property type="entry name" value="Tetracycline Repressor, domain 2"/>
    <property type="match status" value="1"/>
</dbReference>
<evidence type="ECO:0000313" key="7">
    <source>
        <dbReference type="Proteomes" id="UP001203665"/>
    </source>
</evidence>
<dbReference type="Pfam" id="PF16925">
    <property type="entry name" value="TetR_C_13"/>
    <property type="match status" value="1"/>
</dbReference>
<dbReference type="SUPFAM" id="SSF46689">
    <property type="entry name" value="Homeodomain-like"/>
    <property type="match status" value="1"/>
</dbReference>
<dbReference type="PANTHER" id="PTHR47506:SF10">
    <property type="entry name" value="TRANSCRIPTIONAL REGULATORY PROTEIN"/>
    <property type="match status" value="1"/>
</dbReference>
<dbReference type="InterPro" id="IPR001647">
    <property type="entry name" value="HTH_TetR"/>
</dbReference>
<comment type="caution">
    <text evidence="6">The sequence shown here is derived from an EMBL/GenBank/DDBJ whole genome shotgun (WGS) entry which is preliminary data.</text>
</comment>
<dbReference type="Proteomes" id="UP001203665">
    <property type="component" value="Unassembled WGS sequence"/>
</dbReference>
<evidence type="ECO:0000256" key="2">
    <source>
        <dbReference type="ARBA" id="ARBA00023125"/>
    </source>
</evidence>
<dbReference type="PANTHER" id="PTHR47506">
    <property type="entry name" value="TRANSCRIPTIONAL REGULATORY PROTEIN"/>
    <property type="match status" value="1"/>
</dbReference>
<dbReference type="PROSITE" id="PS50977">
    <property type="entry name" value="HTH_TETR_2"/>
    <property type="match status" value="1"/>
</dbReference>
<reference evidence="6" key="1">
    <citation type="submission" date="2022-06" db="EMBL/GenBank/DDBJ databases">
        <title>Alkalicoccobacillus porphyridii sp. nov., isolated from a marine red alga, Porphyridium purpureum and reclassification of Shouchella plakortidis and Shouchella gibsonii as Alkalicoccobacillus plakortidis comb. nov. and Alkalicoccobacillus gibsonii comb. nov.</title>
        <authorList>
            <person name="Kim K.H."/>
            <person name="Lee J.K."/>
            <person name="Han D.M."/>
            <person name="Baek J.H."/>
            <person name="Jeon C.O."/>
        </authorList>
    </citation>
    <scope>NUCLEOTIDE SEQUENCE</scope>
    <source>
        <strain evidence="6">DSM 19153</strain>
    </source>
</reference>
<evidence type="ECO:0000256" key="1">
    <source>
        <dbReference type="ARBA" id="ARBA00023015"/>
    </source>
</evidence>
<keyword evidence="1" id="KW-0805">Transcription regulation</keyword>
<dbReference type="InterPro" id="IPR036271">
    <property type="entry name" value="Tet_transcr_reg_TetR-rel_C_sf"/>
</dbReference>
<evidence type="ECO:0000259" key="5">
    <source>
        <dbReference type="PROSITE" id="PS50977"/>
    </source>
</evidence>